<keyword evidence="4" id="KW-0597">Phosphoprotein</keyword>
<dbReference type="RefSeq" id="XP_025710162.1">
    <property type="nucleotide sequence ID" value="XM_025854377.1"/>
</dbReference>
<dbReference type="InterPro" id="IPR050688">
    <property type="entry name" value="Zinc_finger/UBP_domain"/>
</dbReference>
<evidence type="ECO:0000313" key="19">
    <source>
        <dbReference type="RefSeq" id="XP_025710163.1"/>
    </source>
</evidence>
<dbReference type="Gene3D" id="3.30.160.60">
    <property type="entry name" value="Classic Zinc Finger"/>
    <property type="match status" value="3"/>
</dbReference>
<feature type="compositionally biased region" description="Polar residues" evidence="15">
    <location>
        <begin position="856"/>
        <end position="869"/>
    </location>
</feature>
<dbReference type="GO" id="GO:0045944">
    <property type="term" value="P:positive regulation of transcription by RNA polymerase II"/>
    <property type="evidence" value="ECO:0007669"/>
    <property type="project" value="TreeGrafter"/>
</dbReference>
<dbReference type="GO" id="GO:0005634">
    <property type="term" value="C:nucleus"/>
    <property type="evidence" value="ECO:0007669"/>
    <property type="project" value="UniProtKB-SubCell"/>
</dbReference>
<keyword evidence="10" id="KW-0238">DNA-binding</keyword>
<dbReference type="AlphaFoldDB" id="A0A3Q7MRG4"/>
<dbReference type="RefSeq" id="XP_025710164.1">
    <property type="nucleotide sequence ID" value="XM_025854379.1"/>
</dbReference>
<evidence type="ECO:0000313" key="18">
    <source>
        <dbReference type="RefSeq" id="XP_025710162.1"/>
    </source>
</evidence>
<dbReference type="Proteomes" id="UP000286641">
    <property type="component" value="Unplaced"/>
</dbReference>
<dbReference type="InterPro" id="IPR036236">
    <property type="entry name" value="Znf_C2H2_sf"/>
</dbReference>
<dbReference type="SMART" id="SM00355">
    <property type="entry name" value="ZnF_C2H2"/>
    <property type="match status" value="9"/>
</dbReference>
<comment type="subcellular location">
    <subcellularLocation>
        <location evidence="2">Nucleus</location>
    </subcellularLocation>
</comment>
<dbReference type="InterPro" id="IPR013087">
    <property type="entry name" value="Znf_C2H2_type"/>
</dbReference>
<evidence type="ECO:0000256" key="7">
    <source>
        <dbReference type="ARBA" id="ARBA00022771"/>
    </source>
</evidence>
<evidence type="ECO:0000256" key="6">
    <source>
        <dbReference type="ARBA" id="ARBA00022737"/>
    </source>
</evidence>
<gene>
    <name evidence="18 19 20" type="primary">ZNF507</name>
</gene>
<keyword evidence="9" id="KW-0805">Transcription regulation</keyword>
<protein>
    <recommendedName>
        <fullName evidence="13">Zinc finger protein 507</fullName>
    </recommendedName>
</protein>
<comment type="similarity">
    <text evidence="3">Belongs to the krueppel C2H2-type zinc-finger protein family.</text>
</comment>
<dbReference type="RefSeq" id="XP_025710163.1">
    <property type="nucleotide sequence ID" value="XM_025854378.1"/>
</dbReference>
<evidence type="ECO:0000256" key="9">
    <source>
        <dbReference type="ARBA" id="ARBA00023015"/>
    </source>
</evidence>
<feature type="region of interest" description="Disordered" evidence="15">
    <location>
        <begin position="176"/>
        <end position="229"/>
    </location>
</feature>
<dbReference type="FunFam" id="3.30.160.60:FF:000719">
    <property type="entry name" value="Zinc finger protein 507"/>
    <property type="match status" value="1"/>
</dbReference>
<comment type="function">
    <text evidence="1">May be involved in transcriptional regulation.</text>
</comment>
<feature type="domain" description="C2H2-type" evidence="16">
    <location>
        <begin position="788"/>
        <end position="815"/>
    </location>
</feature>
<evidence type="ECO:0000256" key="1">
    <source>
        <dbReference type="ARBA" id="ARBA00003767"/>
    </source>
</evidence>
<evidence type="ECO:0000256" key="8">
    <source>
        <dbReference type="ARBA" id="ARBA00022833"/>
    </source>
</evidence>
<evidence type="ECO:0000256" key="14">
    <source>
        <dbReference type="PROSITE-ProRule" id="PRU00042"/>
    </source>
</evidence>
<dbReference type="FunFam" id="3.30.160.60:FF:000964">
    <property type="entry name" value="zinc finger protein 507"/>
    <property type="match status" value="1"/>
</dbReference>
<evidence type="ECO:0000313" key="20">
    <source>
        <dbReference type="RefSeq" id="XP_025710164.1"/>
    </source>
</evidence>
<dbReference type="PANTHER" id="PTHR24403:SF74">
    <property type="entry name" value="ZINC FINGER PROTEIN 507"/>
    <property type="match status" value="1"/>
</dbReference>
<evidence type="ECO:0000256" key="11">
    <source>
        <dbReference type="ARBA" id="ARBA00023163"/>
    </source>
</evidence>
<keyword evidence="5" id="KW-0479">Metal-binding</keyword>
<feature type="compositionally biased region" description="Polar residues" evidence="15">
    <location>
        <begin position="183"/>
        <end position="203"/>
    </location>
</feature>
<evidence type="ECO:0000256" key="5">
    <source>
        <dbReference type="ARBA" id="ARBA00022723"/>
    </source>
</evidence>
<accession>A0A3Q7MRG4</accession>
<organism evidence="17 19">
    <name type="scientific">Callorhinus ursinus</name>
    <name type="common">Northern fur seal</name>
    <dbReference type="NCBI Taxonomy" id="34884"/>
    <lineage>
        <taxon>Eukaryota</taxon>
        <taxon>Metazoa</taxon>
        <taxon>Chordata</taxon>
        <taxon>Craniata</taxon>
        <taxon>Vertebrata</taxon>
        <taxon>Euteleostomi</taxon>
        <taxon>Mammalia</taxon>
        <taxon>Eutheria</taxon>
        <taxon>Laurasiatheria</taxon>
        <taxon>Carnivora</taxon>
        <taxon>Caniformia</taxon>
        <taxon>Pinnipedia</taxon>
        <taxon>Otariidae</taxon>
        <taxon>Callorhinus</taxon>
    </lineage>
</organism>
<reference evidence="19 20" key="2">
    <citation type="submission" date="2025-04" db="UniProtKB">
        <authorList>
            <consortium name="RefSeq"/>
        </authorList>
    </citation>
    <scope>IDENTIFICATION</scope>
    <source>
        <tissue evidence="19 20">Blood</tissue>
    </source>
</reference>
<dbReference type="PROSITE" id="PS50157">
    <property type="entry name" value="ZINC_FINGER_C2H2_2"/>
    <property type="match status" value="5"/>
</dbReference>
<keyword evidence="12" id="KW-0539">Nucleus</keyword>
<dbReference type="GO" id="GO:0008270">
    <property type="term" value="F:zinc ion binding"/>
    <property type="evidence" value="ECO:0007669"/>
    <property type="project" value="UniProtKB-KW"/>
</dbReference>
<feature type="domain" description="C2H2-type" evidence="16">
    <location>
        <begin position="913"/>
        <end position="938"/>
    </location>
</feature>
<dbReference type="GeneID" id="112810658"/>
<evidence type="ECO:0000256" key="12">
    <source>
        <dbReference type="ARBA" id="ARBA00023242"/>
    </source>
</evidence>
<keyword evidence="11" id="KW-0804">Transcription</keyword>
<feature type="domain" description="C2H2-type" evidence="16">
    <location>
        <begin position="760"/>
        <end position="787"/>
    </location>
</feature>
<reference key="1">
    <citation type="submission" date="2019-01" db="UniProtKB">
        <authorList>
            <consortium name="RefSeq"/>
        </authorList>
    </citation>
    <scope>IDENTIFICATION</scope>
    <source>
        <tissue evidence="18">Blood</tissue>
    </source>
</reference>
<dbReference type="PANTHER" id="PTHR24403">
    <property type="entry name" value="ZINC FINGER PROTEIN"/>
    <property type="match status" value="1"/>
</dbReference>
<evidence type="ECO:0000256" key="13">
    <source>
        <dbReference type="ARBA" id="ARBA00068660"/>
    </source>
</evidence>
<evidence type="ECO:0000256" key="10">
    <source>
        <dbReference type="ARBA" id="ARBA00023125"/>
    </source>
</evidence>
<keyword evidence="6" id="KW-0677">Repeat</keyword>
<evidence type="ECO:0000256" key="3">
    <source>
        <dbReference type="ARBA" id="ARBA00006991"/>
    </source>
</evidence>
<dbReference type="CTD" id="22847"/>
<keyword evidence="7 14" id="KW-0863">Zinc-finger</keyword>
<keyword evidence="8" id="KW-0862">Zinc</keyword>
<name>A0A3Q7MRG4_CALUR</name>
<dbReference type="PROSITE" id="PS00028">
    <property type="entry name" value="ZINC_FINGER_C2H2_1"/>
    <property type="match status" value="3"/>
</dbReference>
<feature type="region of interest" description="Disordered" evidence="15">
    <location>
        <begin position="844"/>
        <end position="894"/>
    </location>
</feature>
<evidence type="ECO:0000256" key="4">
    <source>
        <dbReference type="ARBA" id="ARBA00022553"/>
    </source>
</evidence>
<dbReference type="FunFam" id="3.30.160.60:FF:000884">
    <property type="entry name" value="Zinc finger protein 507"/>
    <property type="match status" value="1"/>
</dbReference>
<evidence type="ECO:0000313" key="17">
    <source>
        <dbReference type="Proteomes" id="UP000286641"/>
    </source>
</evidence>
<sequence>MEESSSVAMLVPDIGEQEAILTAETVISSSLEIDEQRKVKTDPLIHVIQKLSKIVEHEKSQKCLLIGKKRSRSSAAAHSFEAQELCEIPAKVTQSPAAEIRRSEMSQIHFTPGSLAQNDGKAMSYQCSLCKFLSSSFSVLKDHIKQHGQQNEVILMCSECHITSKSQEELEAHVVNDHESDANSRTQSKAQHCVSPSNSLSQRPTERKNETTSDTAVSADHPQTPAAQNAPVTEMGRRKWYAYEQYGMYRCLFCSYTCGQQRMLKTHAWKHAGEVDCSYPIFENENEPLGLLDSSVAAEPGGLDAVVIAIGDNELSIHNGPSVQVQICSSETLSSSSPLEQSAEGGVHLGPSVTLDPNEEEMLEVISDVEENLIADSLLSSAQKIISSSPNKKGHVNVIVERLPSAEETLSQKHFLMNAEIEEGKNLSPAESQMGCEGRDEVYHADKCTVDIGGLIIGWSSPEKKDSELMNKGLATDENAPPGRRRTNSESLRLHSLAAEALVTMPIRAAELTRANLGHYGNINLLGPDTGQRQVDSTLAAYSKMMSPLKNSADGLTTFNQSNSTLVALPEGRQDLSEGQVKTGISMSLLTVIEKLRERTDQNASDDDILKELQDNAQCQPNSDTSLSGSSVVEYIPNADRPYRCRLCHYASGNKGYIKQHLRVHRQRQPYQCPICEHIADNSKDLENHMINHCKTRIYQCKRCEESFHYKSQLRNHEREQHSLPDTLSVATSNESRIAGDTADGKCVQEGTKSSVQKQYRCDVCDYTSTTYVGVRNHRRIHNSDKPYRCSLCGYVCSHPPSLKSHMWKHASDQNYNYEQVNKAINDAISQSGRVLGKSPAKMLVNSSEERADPVTGSSGNLVSSSELISQVPGEVVGSNDNEKLSPTSNTSYNLEKNSSLAPPGMEYCVLLFCCCICGFESTSKENLLDHMKEHEGEIVNIILNKDHNTTLNTN</sequence>
<evidence type="ECO:0000256" key="15">
    <source>
        <dbReference type="SAM" id="MobiDB-lite"/>
    </source>
</evidence>
<evidence type="ECO:0000256" key="2">
    <source>
        <dbReference type="ARBA" id="ARBA00004123"/>
    </source>
</evidence>
<dbReference type="GO" id="GO:0003677">
    <property type="term" value="F:DNA binding"/>
    <property type="evidence" value="ECO:0007669"/>
    <property type="project" value="UniProtKB-KW"/>
</dbReference>
<dbReference type="SUPFAM" id="SSF57667">
    <property type="entry name" value="beta-beta-alpha zinc fingers"/>
    <property type="match status" value="3"/>
</dbReference>
<feature type="domain" description="C2H2-type" evidence="16">
    <location>
        <begin position="643"/>
        <end position="670"/>
    </location>
</feature>
<feature type="domain" description="C2H2-type" evidence="16">
    <location>
        <begin position="699"/>
        <end position="727"/>
    </location>
</feature>
<keyword evidence="17" id="KW-1185">Reference proteome</keyword>
<evidence type="ECO:0000259" key="16">
    <source>
        <dbReference type="PROSITE" id="PS50157"/>
    </source>
</evidence>
<feature type="compositionally biased region" description="Polar residues" evidence="15">
    <location>
        <begin position="885"/>
        <end position="894"/>
    </location>
</feature>
<proteinExistence type="inferred from homology"/>